<dbReference type="Proteomes" id="UP000306229">
    <property type="component" value="Chromosome"/>
</dbReference>
<keyword evidence="3" id="KW-1185">Reference proteome</keyword>
<gene>
    <name evidence="2" type="ORF">FF125_06795</name>
</gene>
<organism evidence="2 3">
    <name type="scientific">Aureibaculum algae</name>
    <dbReference type="NCBI Taxonomy" id="2584122"/>
    <lineage>
        <taxon>Bacteria</taxon>
        <taxon>Pseudomonadati</taxon>
        <taxon>Bacteroidota</taxon>
        <taxon>Flavobacteriia</taxon>
        <taxon>Flavobacteriales</taxon>
        <taxon>Flavobacteriaceae</taxon>
        <taxon>Aureibaculum</taxon>
    </lineage>
</organism>
<proteinExistence type="predicted"/>
<keyword evidence="1" id="KW-1133">Transmembrane helix</keyword>
<evidence type="ECO:0000313" key="3">
    <source>
        <dbReference type="Proteomes" id="UP000306229"/>
    </source>
</evidence>
<keyword evidence="1" id="KW-0472">Membrane</keyword>
<evidence type="ECO:0000256" key="1">
    <source>
        <dbReference type="SAM" id="Phobius"/>
    </source>
</evidence>
<accession>A0A5B7TMU2</accession>
<reference evidence="2 3" key="1">
    <citation type="submission" date="2019-05" db="EMBL/GenBank/DDBJ databases">
        <title>Algicella ahnfeltiae gen. nov., sp. nov., a novel marine bacterium of the family Flavobacteriaceae isolated from a red alga.</title>
        <authorList>
            <person name="Nedashkovskaya O.I."/>
            <person name="Kukhlevskiy A.D."/>
            <person name="Kim S.-G."/>
            <person name="Zhukova N.V."/>
            <person name="Mikhailov V.V."/>
        </authorList>
    </citation>
    <scope>NUCLEOTIDE SEQUENCE [LARGE SCALE GENOMIC DNA]</scope>
    <source>
        <strain evidence="2 3">10Alg115</strain>
    </source>
</reference>
<name>A0A5B7TMU2_9FLAO</name>
<protein>
    <submittedName>
        <fullName evidence="2">Uncharacterized protein</fullName>
    </submittedName>
</protein>
<dbReference type="OrthoDB" id="1443613at2"/>
<feature type="transmembrane region" description="Helical" evidence="1">
    <location>
        <begin position="85"/>
        <end position="106"/>
    </location>
</feature>
<feature type="transmembrane region" description="Helical" evidence="1">
    <location>
        <begin position="7"/>
        <end position="25"/>
    </location>
</feature>
<dbReference type="RefSeq" id="WP_138949052.1">
    <property type="nucleotide sequence ID" value="NZ_CP040749.1"/>
</dbReference>
<dbReference type="EMBL" id="CP040749">
    <property type="protein sequence ID" value="QCX38149.1"/>
    <property type="molecule type" value="Genomic_DNA"/>
</dbReference>
<keyword evidence="1" id="KW-0812">Transmembrane</keyword>
<sequence>MTIFKRLLNYLIWTLICFLAGFAHMRIILGPKPAPSTGFMKMFDWVYGVALIQVGAIIGGIIAVLYILVDIFYLKKKLNQRKNAIGLRLLIIIGIAIVVGVTHYVLEEVVDVI</sequence>
<feature type="transmembrane region" description="Helical" evidence="1">
    <location>
        <begin position="45"/>
        <end position="73"/>
    </location>
</feature>
<evidence type="ECO:0000313" key="2">
    <source>
        <dbReference type="EMBL" id="QCX38149.1"/>
    </source>
</evidence>
<dbReference type="AlphaFoldDB" id="A0A5B7TMU2"/>
<dbReference type="KEGG" id="fbe:FF125_06795"/>